<comment type="similarity">
    <text evidence="2">Belongs to the methyltransferase superfamily. HEN1 family.</text>
</comment>
<dbReference type="PANTHER" id="PTHR21404:SF3">
    <property type="entry name" value="SMALL RNA 2'-O-METHYLTRANSFERASE"/>
    <property type="match status" value="1"/>
</dbReference>
<name>A0A518CMM2_9PLAN</name>
<proteinExistence type="inferred from homology"/>
<dbReference type="Gene3D" id="3.30.1610.20">
    <property type="entry name" value="Hen1, N-terminal domain"/>
    <property type="match status" value="1"/>
</dbReference>
<dbReference type="EC" id="2.1.1.386" evidence="11"/>
<protein>
    <recommendedName>
        <fullName evidence="3">Small RNA 2'-O-methyltransferase</fullName>
        <ecNumber evidence="11">2.1.1.386</ecNumber>
    </recommendedName>
</protein>
<comment type="catalytic activity">
    <reaction evidence="12">
        <text>small RNA 3'-end nucleotide + S-adenosyl-L-methionine = small RNA 3'-end 2'-O-methylnucleotide + S-adenosyl-L-homocysteine + H(+)</text>
        <dbReference type="Rhea" id="RHEA:37887"/>
        <dbReference type="Rhea" id="RHEA-COMP:10415"/>
        <dbReference type="Rhea" id="RHEA-COMP:10416"/>
        <dbReference type="ChEBI" id="CHEBI:15378"/>
        <dbReference type="ChEBI" id="CHEBI:57856"/>
        <dbReference type="ChEBI" id="CHEBI:59789"/>
        <dbReference type="ChEBI" id="CHEBI:74896"/>
        <dbReference type="ChEBI" id="CHEBI:74898"/>
        <dbReference type="EC" id="2.1.1.386"/>
    </reaction>
</comment>
<dbReference type="Pfam" id="PF12623">
    <property type="entry name" value="Hen1_L"/>
    <property type="match status" value="1"/>
</dbReference>
<evidence type="ECO:0000256" key="3">
    <source>
        <dbReference type="ARBA" id="ARBA00021330"/>
    </source>
</evidence>
<dbReference type="EMBL" id="CP036281">
    <property type="protein sequence ID" value="QDU80475.1"/>
    <property type="molecule type" value="Genomic_DNA"/>
</dbReference>
<evidence type="ECO:0000256" key="7">
    <source>
        <dbReference type="ARBA" id="ARBA00022723"/>
    </source>
</evidence>
<evidence type="ECO:0000256" key="10">
    <source>
        <dbReference type="ARBA" id="ARBA00023158"/>
    </source>
</evidence>
<dbReference type="PANTHER" id="PTHR21404">
    <property type="entry name" value="HEN1"/>
    <property type="match status" value="1"/>
</dbReference>
<dbReference type="Proteomes" id="UP000317178">
    <property type="component" value="Chromosome"/>
</dbReference>
<dbReference type="InterPro" id="IPR026610">
    <property type="entry name" value="Hen1"/>
</dbReference>
<dbReference type="RefSeq" id="WP_144995752.1">
    <property type="nucleotide sequence ID" value="NZ_CP036281.1"/>
</dbReference>
<reference evidence="14 15" key="1">
    <citation type="submission" date="2019-02" db="EMBL/GenBank/DDBJ databases">
        <title>Deep-cultivation of Planctomycetes and their phenomic and genomic characterization uncovers novel biology.</title>
        <authorList>
            <person name="Wiegand S."/>
            <person name="Jogler M."/>
            <person name="Boedeker C."/>
            <person name="Pinto D."/>
            <person name="Vollmers J."/>
            <person name="Rivas-Marin E."/>
            <person name="Kohn T."/>
            <person name="Peeters S.H."/>
            <person name="Heuer A."/>
            <person name="Rast P."/>
            <person name="Oberbeckmann S."/>
            <person name="Bunk B."/>
            <person name="Jeske O."/>
            <person name="Meyerdierks A."/>
            <person name="Storesund J.E."/>
            <person name="Kallscheuer N."/>
            <person name="Luecker S."/>
            <person name="Lage O.M."/>
            <person name="Pohl T."/>
            <person name="Merkel B.J."/>
            <person name="Hornburger P."/>
            <person name="Mueller R.-W."/>
            <person name="Bruemmer F."/>
            <person name="Labrenz M."/>
            <person name="Spormann A.M."/>
            <person name="Op den Camp H."/>
            <person name="Overmann J."/>
            <person name="Amann R."/>
            <person name="Jetten M.S.M."/>
            <person name="Mascher T."/>
            <person name="Medema M.H."/>
            <person name="Devos D.P."/>
            <person name="Kaster A.-K."/>
            <person name="Ovreas L."/>
            <person name="Rohde M."/>
            <person name="Galperin M.Y."/>
            <person name="Jogler C."/>
        </authorList>
    </citation>
    <scope>NUCLEOTIDE SEQUENCE [LARGE SCALE GENOMIC DNA]</scope>
    <source>
        <strain evidence="14 15">Pla110</strain>
    </source>
</reference>
<evidence type="ECO:0000313" key="15">
    <source>
        <dbReference type="Proteomes" id="UP000317178"/>
    </source>
</evidence>
<evidence type="ECO:0000256" key="1">
    <source>
        <dbReference type="ARBA" id="ARBA00001946"/>
    </source>
</evidence>
<dbReference type="GO" id="GO:0090486">
    <property type="term" value="F:small RNA 2'-O-methyltransferase activity"/>
    <property type="evidence" value="ECO:0007669"/>
    <property type="project" value="UniProtKB-EC"/>
</dbReference>
<dbReference type="InterPro" id="IPR038546">
    <property type="entry name" value="Hen1_N_sf"/>
</dbReference>
<evidence type="ECO:0000256" key="4">
    <source>
        <dbReference type="ARBA" id="ARBA00022603"/>
    </source>
</evidence>
<sequence length="461" mass="52748">MLLTITTEHKPATDLGFLLHKHPDRFQSFDFSYGKAHVFYPEATEERCTACLLLDVDPVGMVRGKQSFQVAQYVNDRPYVASSFMSVAISQLFNTAMGGRCKDRPQLVTTPIPLVARLEVLPVRGGENFLQRIFEPIGYSVEAVRHPLDEHFPEWGESDYYSVTISGTKTLSELLTHLYVLIPVFDNDKHYFVGEDEMQKLLSKGEGWLSSHPEKEQITRRYLKNLSSLYSQTLVQLDERQDIETAENQLTKVQEELLETSFSLNDQRLGAVMATLRASGARTILDLGCGEGKLLRDLLQDQQFEQIVGMDVSIRSLEMAQKRLKLDQIPERLGKRLNLLHGSLIYRDKRLEGFDAAAVVEVIEHLDPPRLSAFERVIFEFAKPRTVLITTPNREYNVMWKTLPAGQFRHSDHRFEWNRQEFQDWANGVAEQHGYSVRFLPVGPEDEKVGAPTQMGVFERV</sequence>
<keyword evidence="15" id="KW-1185">Reference proteome</keyword>
<keyword evidence="10" id="KW-0943">RNA-mediated gene silencing</keyword>
<dbReference type="InterPro" id="IPR024740">
    <property type="entry name" value="Hen1_N"/>
</dbReference>
<evidence type="ECO:0000256" key="12">
    <source>
        <dbReference type="ARBA" id="ARBA00048418"/>
    </source>
</evidence>
<dbReference type="GO" id="GO:0001510">
    <property type="term" value="P:RNA methylation"/>
    <property type="evidence" value="ECO:0007669"/>
    <property type="project" value="InterPro"/>
</dbReference>
<keyword evidence="9" id="KW-0694">RNA-binding</keyword>
<evidence type="ECO:0000256" key="11">
    <source>
        <dbReference type="ARBA" id="ARBA00035025"/>
    </source>
</evidence>
<dbReference type="GO" id="GO:0003723">
    <property type="term" value="F:RNA binding"/>
    <property type="evidence" value="ECO:0007669"/>
    <property type="project" value="UniProtKB-KW"/>
</dbReference>
<evidence type="ECO:0000256" key="5">
    <source>
        <dbReference type="ARBA" id="ARBA00022679"/>
    </source>
</evidence>
<keyword evidence="6" id="KW-0949">S-adenosyl-L-methionine</keyword>
<evidence type="ECO:0000256" key="8">
    <source>
        <dbReference type="ARBA" id="ARBA00022842"/>
    </source>
</evidence>
<evidence type="ECO:0000256" key="6">
    <source>
        <dbReference type="ARBA" id="ARBA00022691"/>
    </source>
</evidence>
<evidence type="ECO:0000256" key="2">
    <source>
        <dbReference type="ARBA" id="ARBA00009026"/>
    </source>
</evidence>
<gene>
    <name evidence="14" type="ORF">Pla110_22050</name>
</gene>
<keyword evidence="7" id="KW-0479">Metal-binding</keyword>
<dbReference type="NCBIfam" id="TIGR04074">
    <property type="entry name" value="bacter_Hen1"/>
    <property type="match status" value="1"/>
</dbReference>
<evidence type="ECO:0000313" key="14">
    <source>
        <dbReference type="EMBL" id="QDU80475.1"/>
    </source>
</evidence>
<dbReference type="GO" id="GO:0031047">
    <property type="term" value="P:regulatory ncRNA-mediated gene silencing"/>
    <property type="evidence" value="ECO:0007669"/>
    <property type="project" value="UniProtKB-KW"/>
</dbReference>
<comment type="cofactor">
    <cofactor evidence="1">
        <name>Mg(2+)</name>
        <dbReference type="ChEBI" id="CHEBI:18420"/>
    </cofactor>
</comment>
<dbReference type="CDD" id="cd02440">
    <property type="entry name" value="AdoMet_MTases"/>
    <property type="match status" value="1"/>
</dbReference>
<dbReference type="SUPFAM" id="SSF53335">
    <property type="entry name" value="S-adenosyl-L-methionine-dependent methyltransferases"/>
    <property type="match status" value="1"/>
</dbReference>
<feature type="domain" description="Hen1 N-terminal" evidence="13">
    <location>
        <begin position="1"/>
        <end position="237"/>
    </location>
</feature>
<dbReference type="InterPro" id="IPR024026">
    <property type="entry name" value="3'-RNA_MeTfrase_Hen1_bac"/>
</dbReference>
<dbReference type="OrthoDB" id="626362at2"/>
<evidence type="ECO:0000256" key="9">
    <source>
        <dbReference type="ARBA" id="ARBA00022884"/>
    </source>
</evidence>
<keyword evidence="8" id="KW-0460">Magnesium</keyword>
<accession>A0A518CMM2</accession>
<dbReference type="KEGG" id="plon:Pla110_22050"/>
<dbReference type="AlphaFoldDB" id="A0A518CMM2"/>
<dbReference type="Pfam" id="PF13489">
    <property type="entry name" value="Methyltransf_23"/>
    <property type="match status" value="1"/>
</dbReference>
<dbReference type="InterPro" id="IPR029063">
    <property type="entry name" value="SAM-dependent_MTases_sf"/>
</dbReference>
<keyword evidence="4" id="KW-0489">Methyltransferase</keyword>
<keyword evidence="5" id="KW-0808">Transferase</keyword>
<organism evidence="14 15">
    <name type="scientific">Polystyrenella longa</name>
    <dbReference type="NCBI Taxonomy" id="2528007"/>
    <lineage>
        <taxon>Bacteria</taxon>
        <taxon>Pseudomonadati</taxon>
        <taxon>Planctomycetota</taxon>
        <taxon>Planctomycetia</taxon>
        <taxon>Planctomycetales</taxon>
        <taxon>Planctomycetaceae</taxon>
        <taxon>Polystyrenella</taxon>
    </lineage>
</organism>
<evidence type="ECO:0000259" key="13">
    <source>
        <dbReference type="Pfam" id="PF12623"/>
    </source>
</evidence>
<dbReference type="Gene3D" id="3.40.50.150">
    <property type="entry name" value="Vaccinia Virus protein VP39"/>
    <property type="match status" value="1"/>
</dbReference>
<dbReference type="GO" id="GO:0046872">
    <property type="term" value="F:metal ion binding"/>
    <property type="evidence" value="ECO:0007669"/>
    <property type="project" value="UniProtKB-KW"/>
</dbReference>